<reference evidence="1" key="1">
    <citation type="journal article" date="2023" name="G3 (Bethesda)">
        <title>A reference genome for the long-term kleptoplast-retaining sea slug Elysia crispata morphotype clarki.</title>
        <authorList>
            <person name="Eastman K.E."/>
            <person name="Pendleton A.L."/>
            <person name="Shaikh M.A."/>
            <person name="Suttiyut T."/>
            <person name="Ogas R."/>
            <person name="Tomko P."/>
            <person name="Gavelis G."/>
            <person name="Widhalm J.R."/>
            <person name="Wisecaver J.H."/>
        </authorList>
    </citation>
    <scope>NUCLEOTIDE SEQUENCE</scope>
    <source>
        <strain evidence="1">ECLA1</strain>
    </source>
</reference>
<proteinExistence type="predicted"/>
<dbReference type="Proteomes" id="UP001283361">
    <property type="component" value="Unassembled WGS sequence"/>
</dbReference>
<sequence>MICQISSANVGILASDTRCIADRLSYGQEGGKPLITKASQYMDTQLEKVRFSPERLGQLTTSDIGIPTCNLVFLVVIVLVACSLYDAGQPCAVDSSSLESRPPLCGATSSSIYRYRYVSSRYGKEQCLLGYRHGLRWKAGICPNFPLRVLTFQSHRSGQGGFPSPLNSVSSGVVPGEEDTIMHCGAGRKSGAQYKSFR</sequence>
<accession>A0AAE0ZBL6</accession>
<dbReference type="AlphaFoldDB" id="A0AAE0ZBL6"/>
<organism evidence="1 2">
    <name type="scientific">Elysia crispata</name>
    <name type="common">lettuce slug</name>
    <dbReference type="NCBI Taxonomy" id="231223"/>
    <lineage>
        <taxon>Eukaryota</taxon>
        <taxon>Metazoa</taxon>
        <taxon>Spiralia</taxon>
        <taxon>Lophotrochozoa</taxon>
        <taxon>Mollusca</taxon>
        <taxon>Gastropoda</taxon>
        <taxon>Heterobranchia</taxon>
        <taxon>Euthyneura</taxon>
        <taxon>Panpulmonata</taxon>
        <taxon>Sacoglossa</taxon>
        <taxon>Placobranchoidea</taxon>
        <taxon>Plakobranchidae</taxon>
        <taxon>Elysia</taxon>
    </lineage>
</organism>
<gene>
    <name evidence="1" type="ORF">RRG08_066993</name>
</gene>
<dbReference type="EMBL" id="JAWDGP010004303">
    <property type="protein sequence ID" value="KAK3765447.1"/>
    <property type="molecule type" value="Genomic_DNA"/>
</dbReference>
<evidence type="ECO:0000313" key="1">
    <source>
        <dbReference type="EMBL" id="KAK3765447.1"/>
    </source>
</evidence>
<evidence type="ECO:0000313" key="2">
    <source>
        <dbReference type="Proteomes" id="UP001283361"/>
    </source>
</evidence>
<name>A0AAE0ZBL6_9GAST</name>
<protein>
    <submittedName>
        <fullName evidence="1">Uncharacterized protein</fullName>
    </submittedName>
</protein>
<keyword evidence="2" id="KW-1185">Reference proteome</keyword>
<comment type="caution">
    <text evidence="1">The sequence shown here is derived from an EMBL/GenBank/DDBJ whole genome shotgun (WGS) entry which is preliminary data.</text>
</comment>